<keyword evidence="3" id="KW-0472">Membrane</keyword>
<gene>
    <name evidence="5" type="ORF">JF922_09450</name>
</gene>
<dbReference type="AlphaFoldDB" id="A0A934N774"/>
<dbReference type="EMBL" id="JAEKNR010000103">
    <property type="protein sequence ID" value="MBJ7598296.1"/>
    <property type="molecule type" value="Genomic_DNA"/>
</dbReference>
<evidence type="ECO:0000313" key="5">
    <source>
        <dbReference type="EMBL" id="MBJ7598296.1"/>
    </source>
</evidence>
<keyword evidence="3" id="KW-0812">Transmembrane</keyword>
<dbReference type="InterPro" id="IPR021884">
    <property type="entry name" value="Ice-bd_prot"/>
</dbReference>
<accession>A0A934N774</accession>
<evidence type="ECO:0000256" key="1">
    <source>
        <dbReference type="ARBA" id="ARBA00005445"/>
    </source>
</evidence>
<keyword evidence="2 4" id="KW-0732">Signal</keyword>
<proteinExistence type="inferred from homology"/>
<evidence type="ECO:0000256" key="3">
    <source>
        <dbReference type="SAM" id="Phobius"/>
    </source>
</evidence>
<name>A0A934N774_9BACT</name>
<reference evidence="5" key="1">
    <citation type="submission" date="2020-10" db="EMBL/GenBank/DDBJ databases">
        <title>Ca. Dormibacterota MAGs.</title>
        <authorList>
            <person name="Montgomery K."/>
        </authorList>
    </citation>
    <scope>NUCLEOTIDE SEQUENCE [LARGE SCALE GENOMIC DNA]</scope>
    <source>
        <strain evidence="5">SC8812_S17_10</strain>
    </source>
</reference>
<feature type="signal peptide" evidence="4">
    <location>
        <begin position="1"/>
        <end position="35"/>
    </location>
</feature>
<feature type="chain" id="PRO_5044894132" evidence="4">
    <location>
        <begin position="36"/>
        <end position="304"/>
    </location>
</feature>
<dbReference type="Pfam" id="PF11999">
    <property type="entry name" value="Ice_binding"/>
    <property type="match status" value="1"/>
</dbReference>
<dbReference type="Proteomes" id="UP000612893">
    <property type="component" value="Unassembled WGS sequence"/>
</dbReference>
<keyword evidence="6" id="KW-1185">Reference proteome</keyword>
<organism evidence="5 6">
    <name type="scientific">Candidatus Nephthysia bennettiae</name>
    <dbReference type="NCBI Taxonomy" id="3127016"/>
    <lineage>
        <taxon>Bacteria</taxon>
        <taxon>Bacillati</taxon>
        <taxon>Candidatus Dormiibacterota</taxon>
        <taxon>Candidatus Dormibacteria</taxon>
        <taxon>Candidatus Dormibacterales</taxon>
        <taxon>Candidatus Dormibacteraceae</taxon>
        <taxon>Candidatus Nephthysia</taxon>
    </lineage>
</organism>
<evidence type="ECO:0000313" key="6">
    <source>
        <dbReference type="Proteomes" id="UP000612893"/>
    </source>
</evidence>
<comment type="similarity">
    <text evidence="1">Belongs to the ice-binding protein family.</text>
</comment>
<evidence type="ECO:0000256" key="2">
    <source>
        <dbReference type="ARBA" id="ARBA00022729"/>
    </source>
</evidence>
<protein>
    <submittedName>
        <fullName evidence="5">DUF3494 domain-containing protein</fullName>
    </submittedName>
</protein>
<evidence type="ECO:0000256" key="4">
    <source>
        <dbReference type="SAM" id="SignalP"/>
    </source>
</evidence>
<keyword evidence="3" id="KW-1133">Transmembrane helix</keyword>
<sequence length="304" mass="30466">MLTVVHRGRGGPAPLLATIALAAIAMLATPSLALAASQPNLGTADSFAVLAGSTVTNTGPTVITGELGVSPGAAVTGFPPGTVTAAQHKADAVALQAKTDLVTAYNNAAGQTPFVDKTGQDLGGQNLTPGIYRFSSSAQLTGTLTLNGQGNSNAVFIFQIGSTLTTASNSRVVLINGASPCAIWWQVGSSATLGTGTTFQGNLLALTSISLTTGANILPGRALARNGAVTLDTNQITKPANCVAASPVTSASAHPKPPVTGGGPPQPASFPWELMLIAGLGSLGAIALGWRLRARRRSPQQAGR</sequence>
<feature type="transmembrane region" description="Helical" evidence="3">
    <location>
        <begin position="270"/>
        <end position="290"/>
    </location>
</feature>
<comment type="caution">
    <text evidence="5">The sequence shown here is derived from an EMBL/GenBank/DDBJ whole genome shotgun (WGS) entry which is preliminary data.</text>
</comment>